<keyword evidence="2" id="KW-1185">Reference proteome</keyword>
<accession>A0AAV4LUQ4</accession>
<evidence type="ECO:0000313" key="2">
    <source>
        <dbReference type="Proteomes" id="UP001497744"/>
    </source>
</evidence>
<comment type="caution">
    <text evidence="1">The sequence shown here is derived from an EMBL/GenBank/DDBJ whole genome shotgun (WGS) entry which is preliminary data.</text>
</comment>
<proteinExistence type="predicted"/>
<sequence length="485" mass="48349">MAPEGHARTREAVCERFRARRRSGRRNPPDGSEGAVCGEFGVNRAHRLKVVAVDVFEAAAQKVVEVVLAAAAVVDDLVGVEEVGLQPFGPPRTLNLRVVRRSAAGAAGLPLDVARVDDDLAEDVVEAGLCQLCRQHGDRGGRGVHAALGEVSQRGGGETYGFLAGRDALDLVDACLAEEALLQAAAAERVHRGASGGLLGEGVGVWGSFGLQSRGGALPLVPPNRSRGVANGAPLVGVPGLRGTEVSGGVASLVLVGGALAGKRLGRAGEAAGLQPRAAAAAALEVDAELDAAGLAQALVEVVGVDQRQRAALAADAGVDEAAGDGGGGGKQLAALAGDHDVDAVGAEGPPVADGEAVAGQKRGHEVLGVALEAAGLADEGAADDGELLRAVSAHVAAEGGKVNRPLAELHSVGGGDGLHVEGLLVVEAAEQLGEGQHVSHAPDVLLLLGVAGGGTCRCTAGDLGAFGQHYRVTGSGGAMRVAPW</sequence>
<dbReference type="Proteomes" id="UP001497744">
    <property type="component" value="Unassembled WGS sequence"/>
</dbReference>
<gene>
    <name evidence="1" type="ORF">BcabD6B2_33480</name>
</gene>
<reference evidence="1 2" key="1">
    <citation type="submission" date="2021-06" db="EMBL/GenBank/DDBJ databases">
        <title>Genome sequence of Babesia caballi.</title>
        <authorList>
            <person name="Yamagishi J."/>
            <person name="Kidaka T."/>
            <person name="Ochi A."/>
        </authorList>
    </citation>
    <scope>NUCLEOTIDE SEQUENCE [LARGE SCALE GENOMIC DNA]</scope>
    <source>
        <strain evidence="1">USDA-D6B2</strain>
    </source>
</reference>
<evidence type="ECO:0000313" key="1">
    <source>
        <dbReference type="EMBL" id="GIX63913.1"/>
    </source>
</evidence>
<dbReference type="AlphaFoldDB" id="A0AAV4LUQ4"/>
<organism evidence="1 2">
    <name type="scientific">Babesia caballi</name>
    <dbReference type="NCBI Taxonomy" id="5871"/>
    <lineage>
        <taxon>Eukaryota</taxon>
        <taxon>Sar</taxon>
        <taxon>Alveolata</taxon>
        <taxon>Apicomplexa</taxon>
        <taxon>Aconoidasida</taxon>
        <taxon>Piroplasmida</taxon>
        <taxon>Babesiidae</taxon>
        <taxon>Babesia</taxon>
    </lineage>
</organism>
<dbReference type="RefSeq" id="XP_067715982.1">
    <property type="nucleotide sequence ID" value="XM_067859881.1"/>
</dbReference>
<dbReference type="EMBL" id="BPLF01000003">
    <property type="protein sequence ID" value="GIX63913.1"/>
    <property type="molecule type" value="Genomic_DNA"/>
</dbReference>
<protein>
    <submittedName>
        <fullName evidence="1">Uncharacterized protein</fullName>
    </submittedName>
</protein>
<dbReference type="GeneID" id="94195394"/>
<name>A0AAV4LUQ4_BABCB</name>